<dbReference type="FunFam" id="3.40.1110.10:FF:000053">
    <property type="entry name" value="Cation-transporting ATPase, E1-E2 family"/>
    <property type="match status" value="1"/>
</dbReference>
<dbReference type="NCBIfam" id="TIGR01494">
    <property type="entry name" value="ATPase_P-type"/>
    <property type="match status" value="3"/>
</dbReference>
<evidence type="ECO:0000256" key="1">
    <source>
        <dbReference type="ARBA" id="ARBA00004651"/>
    </source>
</evidence>
<dbReference type="SUPFAM" id="SSF81665">
    <property type="entry name" value="Calcium ATPase, transmembrane domain M"/>
    <property type="match status" value="1"/>
</dbReference>
<keyword evidence="17" id="KW-0472">Membrane</keyword>
<accession>A0A0P8ZJ09</accession>
<dbReference type="SFLD" id="SFLDS00003">
    <property type="entry name" value="Haloacid_Dehalogenase"/>
    <property type="match status" value="1"/>
</dbReference>
<dbReference type="GO" id="GO:0005524">
    <property type="term" value="F:ATP binding"/>
    <property type="evidence" value="ECO:0007669"/>
    <property type="project" value="UniProtKB-KW"/>
</dbReference>
<evidence type="ECO:0000256" key="7">
    <source>
        <dbReference type="ARBA" id="ARBA00022568"/>
    </source>
</evidence>
<keyword evidence="20" id="KW-0378">Hydrolase</keyword>
<evidence type="ECO:0000256" key="3">
    <source>
        <dbReference type="ARBA" id="ARBA00012790"/>
    </source>
</evidence>
<organism evidence="20 21">
    <name type="scientific">Bacillus wiedmannii</name>
    <dbReference type="NCBI Taxonomy" id="1890302"/>
    <lineage>
        <taxon>Bacteria</taxon>
        <taxon>Bacillati</taxon>
        <taxon>Bacillota</taxon>
        <taxon>Bacilli</taxon>
        <taxon>Bacillales</taxon>
        <taxon>Bacillaceae</taxon>
        <taxon>Bacillus</taxon>
        <taxon>Bacillus cereus group</taxon>
    </lineage>
</organism>
<dbReference type="InterPro" id="IPR036412">
    <property type="entry name" value="HAD-like_sf"/>
</dbReference>
<comment type="subcellular location">
    <subcellularLocation>
        <location evidence="1">Cell membrane</location>
        <topology evidence="1">Multi-pass membrane protein</topology>
    </subcellularLocation>
</comment>
<evidence type="ECO:0000259" key="19">
    <source>
        <dbReference type="SMART" id="SM00831"/>
    </source>
</evidence>
<dbReference type="SUPFAM" id="SSF81660">
    <property type="entry name" value="Metal cation-transporting ATPase, ATP-binding domain N"/>
    <property type="match status" value="1"/>
</dbReference>
<evidence type="ECO:0000313" key="20">
    <source>
        <dbReference type="EMBL" id="SCB84199.1"/>
    </source>
</evidence>
<keyword evidence="7" id="KW-0109">Calcium transport</keyword>
<feature type="domain" description="Cation-transporting P-type ATPase N-terminal" evidence="19">
    <location>
        <begin position="3"/>
        <end position="77"/>
    </location>
</feature>
<gene>
    <name evidence="20" type="ORF">BC05F1_00449</name>
</gene>
<evidence type="ECO:0000256" key="16">
    <source>
        <dbReference type="ARBA" id="ARBA00023065"/>
    </source>
</evidence>
<evidence type="ECO:0000256" key="8">
    <source>
        <dbReference type="ARBA" id="ARBA00022692"/>
    </source>
</evidence>
<dbReference type="InterPro" id="IPR044492">
    <property type="entry name" value="P_typ_ATPase_HD_dom"/>
</dbReference>
<evidence type="ECO:0000256" key="17">
    <source>
        <dbReference type="ARBA" id="ARBA00023136"/>
    </source>
</evidence>
<dbReference type="Gene3D" id="1.20.1110.10">
    <property type="entry name" value="Calcium-transporting ATPase, transmembrane domain"/>
    <property type="match status" value="1"/>
</dbReference>
<keyword evidence="15" id="KW-1133">Transmembrane helix</keyword>
<dbReference type="InterPro" id="IPR023299">
    <property type="entry name" value="ATPase_P-typ_cyto_dom_N"/>
</dbReference>
<evidence type="ECO:0000256" key="5">
    <source>
        <dbReference type="ARBA" id="ARBA00022475"/>
    </source>
</evidence>
<keyword evidence="13" id="KW-0460">Magnesium</keyword>
<keyword evidence="8" id="KW-0812">Transmembrane</keyword>
<evidence type="ECO:0000256" key="6">
    <source>
        <dbReference type="ARBA" id="ARBA00022553"/>
    </source>
</evidence>
<comment type="similarity">
    <text evidence="2">Belongs to the cation transport ATPase (P-type) (TC 3.A.3) family. Type IIA subfamily.</text>
</comment>
<dbReference type="GO" id="GO:0005388">
    <property type="term" value="F:P-type calcium transporter activity"/>
    <property type="evidence" value="ECO:0007669"/>
    <property type="project" value="UniProtKB-EC"/>
</dbReference>
<dbReference type="InterPro" id="IPR018303">
    <property type="entry name" value="ATPase_P-typ_P_site"/>
</dbReference>
<comment type="catalytic activity">
    <reaction evidence="18">
        <text>Ca(2+)(in) + ATP + H2O = Ca(2+)(out) + ADP + phosphate + H(+)</text>
        <dbReference type="Rhea" id="RHEA:18105"/>
        <dbReference type="ChEBI" id="CHEBI:15377"/>
        <dbReference type="ChEBI" id="CHEBI:15378"/>
        <dbReference type="ChEBI" id="CHEBI:29108"/>
        <dbReference type="ChEBI" id="CHEBI:30616"/>
        <dbReference type="ChEBI" id="CHEBI:43474"/>
        <dbReference type="ChEBI" id="CHEBI:456216"/>
        <dbReference type="EC" id="7.2.2.10"/>
    </reaction>
</comment>
<dbReference type="Pfam" id="PF00122">
    <property type="entry name" value="E1-E2_ATPase"/>
    <property type="match status" value="1"/>
</dbReference>
<evidence type="ECO:0000256" key="14">
    <source>
        <dbReference type="ARBA" id="ARBA00022967"/>
    </source>
</evidence>
<keyword evidence="14" id="KW-1278">Translocase</keyword>
<dbReference type="SUPFAM" id="SSF56784">
    <property type="entry name" value="HAD-like"/>
    <property type="match status" value="1"/>
</dbReference>
<evidence type="ECO:0000256" key="2">
    <source>
        <dbReference type="ARBA" id="ARBA00005675"/>
    </source>
</evidence>
<dbReference type="InterPro" id="IPR008250">
    <property type="entry name" value="ATPase_P-typ_transduc_dom_A_sf"/>
</dbReference>
<dbReference type="Pfam" id="PF13246">
    <property type="entry name" value="Cation_ATPase"/>
    <property type="match status" value="1"/>
</dbReference>
<keyword evidence="6" id="KW-0597">Phosphoprotein</keyword>
<dbReference type="SFLD" id="SFLDG00002">
    <property type="entry name" value="C1.7:_P-type_atpase_like"/>
    <property type="match status" value="1"/>
</dbReference>
<dbReference type="AlphaFoldDB" id="A0A0P8ZJ09"/>
<dbReference type="CDD" id="cd02089">
    <property type="entry name" value="P-type_ATPase_Ca_prok"/>
    <property type="match status" value="1"/>
</dbReference>
<dbReference type="PROSITE" id="PS00154">
    <property type="entry name" value="ATPASE_E1_E2"/>
    <property type="match status" value="1"/>
</dbReference>
<dbReference type="Gene3D" id="3.40.1110.10">
    <property type="entry name" value="Calcium-transporting ATPase, cytoplasmic domain N"/>
    <property type="match status" value="1"/>
</dbReference>
<protein>
    <recommendedName>
        <fullName evidence="3">P-type Ca(2+) transporter</fullName>
        <ecNumber evidence="3">7.2.2.10</ecNumber>
    </recommendedName>
</protein>
<dbReference type="InterPro" id="IPR023214">
    <property type="entry name" value="HAD_sf"/>
</dbReference>
<evidence type="ECO:0000256" key="13">
    <source>
        <dbReference type="ARBA" id="ARBA00022842"/>
    </source>
</evidence>
<reference evidence="21" key="1">
    <citation type="submission" date="2016-08" db="EMBL/GenBank/DDBJ databases">
        <authorList>
            <person name="Loux V."/>
            <person name="Rue O."/>
        </authorList>
    </citation>
    <scope>NUCLEOTIDE SEQUENCE [LARGE SCALE GENOMIC DNA]</scope>
    <source>
        <strain evidence="21">INRA Bc05-F1</strain>
    </source>
</reference>
<dbReference type="InterPro" id="IPR006068">
    <property type="entry name" value="ATPase_P-typ_cation-transptr_C"/>
</dbReference>
<dbReference type="Pfam" id="PF00689">
    <property type="entry name" value="Cation_ATPase_C"/>
    <property type="match status" value="1"/>
</dbReference>
<keyword evidence="9" id="KW-0479">Metal-binding</keyword>
<keyword evidence="5" id="KW-1003">Cell membrane</keyword>
<dbReference type="Proteomes" id="UP000196052">
    <property type="component" value="Unassembled WGS sequence"/>
</dbReference>
<evidence type="ECO:0000256" key="15">
    <source>
        <dbReference type="ARBA" id="ARBA00022989"/>
    </source>
</evidence>
<dbReference type="SUPFAM" id="SSF81653">
    <property type="entry name" value="Calcium ATPase, transduction domain A"/>
    <property type="match status" value="1"/>
</dbReference>
<dbReference type="InterPro" id="IPR023298">
    <property type="entry name" value="ATPase_P-typ_TM_dom_sf"/>
</dbReference>
<sequence>MSNWYSKTKDQTLIDLETNEQHGLTDEIVNERLKQYGSNELATKQKRTLWQRIFAQINDVLVYVLIIAALISAFVGEWADASIIALVVVLNAVIGVVQESKAEQALEALKKMATPKAIVKRDGELKEIPSEQVVPGDIVMLDAGRYIPCDLRLIETANLKVEESALTGESVPVDKDAIYHPSMQSDEQVPLGDQKNMAFMSTLVTYGRGVGVAVETGMNSQIGKIATLLHEADDDMTPLQKSLAQVGKYLGFVAVSICVIMFIIGFLQGRDTLEMFMTAISLAVAAIPEGLPAIVSIVLAIGVQRMIKQNVIIRKLPAVEALGSVTIICSDKTGTLTQNKMTVTHFYSDNTYDHLENLNVNNDVQRLLLENMVLCNDASYGSDSQTGDPTEIALLVAGSTFNMQKDHLEQIHERVNELPFDSDRKMMSTVHTYDESYYSMTKGAIDKLLPRCTHIFKNGKIEILTDADKNQILEAAGAMSQEALRVLSFAFKQYNSNDVVIDHLEENLIFIGLVGMIDPPRTEVKDSITECKKAGIRTVMITGDHKDTAFAIAKELGIAKEKSEIMIGTELDNIPDTELASKINHLNVFARVSPEHKVKIVKALRAKGNIVSMTGDGVNDAPSLKQADVGVAMGITGTDVAKGAADVVLTDDNFSSIVKAVEEGRNIYRNIKKSILFLLSCNFGEIIALFLAILLGWATPLRPIHILWVNLITDTLPALSLGVDPEDPDVMKEKPRHAKESLFSGSVPFLIFNGAVIGLLTLAAFIAGAKFYTGDTNLFPLFPEKIDEDALLHAQTMAFVVLSFSQLVHSFNLRSRTKSIFSIGIFTNKYLVFSLLIGVLMQVCIISIPPLANIFGVHALTMRDWGFVLLLSIIPLVVNEIIKLVKRN</sequence>
<evidence type="ECO:0000313" key="21">
    <source>
        <dbReference type="Proteomes" id="UP000196052"/>
    </source>
</evidence>
<dbReference type="EC" id="7.2.2.10" evidence="3"/>
<dbReference type="InterPro" id="IPR004014">
    <property type="entry name" value="ATPase_P-typ_cation-transptr_N"/>
</dbReference>
<dbReference type="FunFam" id="1.20.1110.10:FF:000065">
    <property type="entry name" value="Sarcoplasmic/endoplasmic reticulum calcium ATPase 1"/>
    <property type="match status" value="1"/>
</dbReference>
<evidence type="ECO:0000256" key="10">
    <source>
        <dbReference type="ARBA" id="ARBA00022741"/>
    </source>
</evidence>
<evidence type="ECO:0000256" key="11">
    <source>
        <dbReference type="ARBA" id="ARBA00022837"/>
    </source>
</evidence>
<dbReference type="InterPro" id="IPR059000">
    <property type="entry name" value="ATPase_P-type_domA"/>
</dbReference>
<name>A0A0P8ZJ09_9BACI</name>
<dbReference type="PRINTS" id="PR00121">
    <property type="entry name" value="NAKATPASE"/>
</dbReference>
<dbReference type="PANTHER" id="PTHR42861">
    <property type="entry name" value="CALCIUM-TRANSPORTING ATPASE"/>
    <property type="match status" value="1"/>
</dbReference>
<dbReference type="EMBL" id="FMBE01000010">
    <property type="protein sequence ID" value="SCB84199.1"/>
    <property type="molecule type" value="Genomic_DNA"/>
</dbReference>
<dbReference type="Gene3D" id="3.40.50.1000">
    <property type="entry name" value="HAD superfamily/HAD-like"/>
    <property type="match status" value="1"/>
</dbReference>
<dbReference type="Pfam" id="PF00690">
    <property type="entry name" value="Cation_ATPase_N"/>
    <property type="match status" value="1"/>
</dbReference>
<dbReference type="PRINTS" id="PR00119">
    <property type="entry name" value="CATATPASE"/>
</dbReference>
<evidence type="ECO:0000256" key="18">
    <source>
        <dbReference type="ARBA" id="ARBA00048694"/>
    </source>
</evidence>
<keyword evidence="4" id="KW-0813">Transport</keyword>
<dbReference type="GO" id="GO:0005886">
    <property type="term" value="C:plasma membrane"/>
    <property type="evidence" value="ECO:0007669"/>
    <property type="project" value="UniProtKB-SubCell"/>
</dbReference>
<dbReference type="SMART" id="SM00831">
    <property type="entry name" value="Cation_ATPase_N"/>
    <property type="match status" value="1"/>
</dbReference>
<evidence type="ECO:0000256" key="12">
    <source>
        <dbReference type="ARBA" id="ARBA00022840"/>
    </source>
</evidence>
<accession>A0A2A8GCD1</accession>
<dbReference type="GO" id="GO:0140352">
    <property type="term" value="P:export from cell"/>
    <property type="evidence" value="ECO:0007669"/>
    <property type="project" value="UniProtKB-ARBA"/>
</dbReference>
<dbReference type="GO" id="GO:0046872">
    <property type="term" value="F:metal ion binding"/>
    <property type="evidence" value="ECO:0007669"/>
    <property type="project" value="UniProtKB-KW"/>
</dbReference>
<evidence type="ECO:0000256" key="9">
    <source>
        <dbReference type="ARBA" id="ARBA00022723"/>
    </source>
</evidence>
<keyword evidence="11" id="KW-0106">Calcium</keyword>
<evidence type="ECO:0000256" key="4">
    <source>
        <dbReference type="ARBA" id="ARBA00022448"/>
    </source>
</evidence>
<dbReference type="FunFam" id="2.70.150.10:FF:000016">
    <property type="entry name" value="Calcium-transporting P-type ATPase putative"/>
    <property type="match status" value="1"/>
</dbReference>
<dbReference type="InterPro" id="IPR001757">
    <property type="entry name" value="P_typ_ATPase"/>
</dbReference>
<proteinExistence type="inferred from homology"/>
<keyword evidence="12" id="KW-0067">ATP-binding</keyword>
<dbReference type="RefSeq" id="WP_060486922.1">
    <property type="nucleotide sequence ID" value="NZ_FMBE01000010.1"/>
</dbReference>
<dbReference type="Gene3D" id="2.70.150.10">
    <property type="entry name" value="Calcium-transporting ATPase, cytoplasmic transduction domain A"/>
    <property type="match status" value="1"/>
</dbReference>
<dbReference type="GO" id="GO:0016887">
    <property type="term" value="F:ATP hydrolysis activity"/>
    <property type="evidence" value="ECO:0007669"/>
    <property type="project" value="InterPro"/>
</dbReference>
<keyword evidence="10" id="KW-0547">Nucleotide-binding</keyword>
<dbReference type="SFLD" id="SFLDF00027">
    <property type="entry name" value="p-type_atpase"/>
    <property type="match status" value="1"/>
</dbReference>
<keyword evidence="16" id="KW-0406">Ion transport</keyword>
<dbReference type="FunFam" id="3.40.50.1000:FF:000028">
    <property type="entry name" value="Calcium-transporting P-type ATPase, putative"/>
    <property type="match status" value="1"/>
</dbReference>